<protein>
    <submittedName>
        <fullName evidence="2">Uncharacterized protein</fullName>
    </submittedName>
</protein>
<evidence type="ECO:0000313" key="2">
    <source>
        <dbReference type="EMBL" id="CAD8755622.1"/>
    </source>
</evidence>
<name>A0A6T8P534_HEMAN</name>
<reference evidence="2" key="1">
    <citation type="submission" date="2021-01" db="EMBL/GenBank/DDBJ databases">
        <authorList>
            <person name="Corre E."/>
            <person name="Pelletier E."/>
            <person name="Niang G."/>
            <person name="Scheremetjew M."/>
            <person name="Finn R."/>
            <person name="Kale V."/>
            <person name="Holt S."/>
            <person name="Cochrane G."/>
            <person name="Meng A."/>
            <person name="Brown T."/>
            <person name="Cohen L."/>
        </authorList>
    </citation>
    <scope>NUCLEOTIDE SEQUENCE</scope>
    <source>
        <strain evidence="2">CCMP441</strain>
    </source>
</reference>
<dbReference type="AlphaFoldDB" id="A0A6T8P534"/>
<feature type="region of interest" description="Disordered" evidence="1">
    <location>
        <begin position="112"/>
        <end position="166"/>
    </location>
</feature>
<accession>A0A6T8P534</accession>
<organism evidence="2">
    <name type="scientific">Hemiselmis andersenii</name>
    <name type="common">Cryptophyte alga</name>
    <dbReference type="NCBI Taxonomy" id="464988"/>
    <lineage>
        <taxon>Eukaryota</taxon>
        <taxon>Cryptophyceae</taxon>
        <taxon>Cryptomonadales</taxon>
        <taxon>Hemiselmidaceae</taxon>
        <taxon>Hemiselmis</taxon>
    </lineage>
</organism>
<evidence type="ECO:0000256" key="1">
    <source>
        <dbReference type="SAM" id="MobiDB-lite"/>
    </source>
</evidence>
<sequence length="518" mass="58109">MSVEQKKVECRFASVTQAKRTFGQIFPPNLLPPYYFESVVHNGALKWAVLLGDEVTIVPTNASDSRRCLRFQMDKVRSLKLDEGDKVQFADNTLTLHSARVSVEFEEATASKGKGVVKESPGRSIFRMGRRRANSNSPAPDAGSGGEGGHFPPSSGEDASNRGSGGGALDVKTEGFYRFEKNSVVFFYSHQMWVASLEASLYGWKKGKDKHHDESVVRELFMDLQREIRSAKHLQEKVDLLDELALAARFDLHLKRLILTQSPSLLEWLASELRAYSLEHWERQPSLQEDASKRRQEAVQYVIVLLETIHKTLFSAWPVFVEKSNGPSLINPLIEARGGLDQLVQALSLCYVKPEELEQKDPTSYLEVVHCTVAVIHSVKLLYHQASMFEERHQEQQKKRHLVTAIIGKAPNLEKRVLQLMAAFKHCIQTQPKGPLRSVMLHQYASVLHYLAGGGKNAGPISKALAAQHTEDFRFVVPRFLNNEDHGHPLERKAASHLHELLSIFCADIAAKIPAPTS</sequence>
<proteinExistence type="predicted"/>
<dbReference type="EMBL" id="HBFK01036557">
    <property type="protein sequence ID" value="CAD8755622.1"/>
    <property type="molecule type" value="Transcribed_RNA"/>
</dbReference>
<gene>
    <name evidence="2" type="ORF">HAND1043_LOCUS22130</name>
</gene>